<dbReference type="Pfam" id="PF02687">
    <property type="entry name" value="FtsX"/>
    <property type="match status" value="1"/>
</dbReference>
<dbReference type="EMBL" id="QOPE01000013">
    <property type="protein sequence ID" value="RCL41425.1"/>
    <property type="molecule type" value="Genomic_DNA"/>
</dbReference>
<feature type="transmembrane region" description="Helical" evidence="7">
    <location>
        <begin position="324"/>
        <end position="353"/>
    </location>
</feature>
<keyword evidence="2" id="KW-1003">Cell membrane</keyword>
<comment type="similarity">
    <text evidence="6">Belongs to the ABC-4 integral membrane protein family.</text>
</comment>
<feature type="transmembrane region" description="Helical" evidence="7">
    <location>
        <begin position="275"/>
        <end position="303"/>
    </location>
</feature>
<comment type="subcellular location">
    <subcellularLocation>
        <location evidence="1">Cell membrane</location>
        <topology evidence="1">Multi-pass membrane protein</topology>
    </subcellularLocation>
</comment>
<dbReference type="GO" id="GO:0022857">
    <property type="term" value="F:transmembrane transporter activity"/>
    <property type="evidence" value="ECO:0007669"/>
    <property type="project" value="TreeGrafter"/>
</dbReference>
<organism evidence="10 11">
    <name type="scientific">SAR86 cluster bacterium</name>
    <dbReference type="NCBI Taxonomy" id="2030880"/>
    <lineage>
        <taxon>Bacteria</taxon>
        <taxon>Pseudomonadati</taxon>
        <taxon>Pseudomonadota</taxon>
        <taxon>Gammaproteobacteria</taxon>
        <taxon>SAR86 cluster</taxon>
    </lineage>
</organism>
<sequence length="402" mass="43621">MLVEESIKSAVSSIKTNGVRSFLTALAIIIGTAAVITVIGIGSSAEKALEASIDDLGPRTLSIFPSQRKRGGVSQGFNPLVIKDAEALAENTEHNWMIAPAMNGNRQIKFGNSNISGNINGYLPINFKVRGFEIGQGRIFTEKENLGRKRVIIIGSKVPGELKTSARQLLNNEILVAGTSYKVIGILKEEGSTGWQNPDDDLYVPLLTASQRIFGTDRLGWINVGISNETNVDYVMMTIEQILRQKHDIGPGGDNDFRINDWSQYSDLRRQATGIFTALIAGIAGISLIVGGIGVMNIMLVSVTERTREIGLRKALGATQKSIMMQFIIEAVLLCILGGILGIIIATSLLFLFTSINDWVFSMPFSAIIGSITFSALVGLFFGIWPARRAAKLDPAVSLRYE</sequence>
<evidence type="ECO:0000256" key="1">
    <source>
        <dbReference type="ARBA" id="ARBA00004651"/>
    </source>
</evidence>
<evidence type="ECO:0000256" key="2">
    <source>
        <dbReference type="ARBA" id="ARBA00022475"/>
    </source>
</evidence>
<accession>A0A368BWH3</accession>
<proteinExistence type="inferred from homology"/>
<evidence type="ECO:0000313" key="10">
    <source>
        <dbReference type="EMBL" id="RCL41425.1"/>
    </source>
</evidence>
<comment type="caution">
    <text evidence="10">The sequence shown here is derived from an EMBL/GenBank/DDBJ whole genome shotgun (WGS) entry which is preliminary data.</text>
</comment>
<feature type="transmembrane region" description="Helical" evidence="7">
    <location>
        <begin position="365"/>
        <end position="385"/>
    </location>
</feature>
<keyword evidence="4 7" id="KW-1133">Transmembrane helix</keyword>
<feature type="domain" description="MacB-like periplasmic core" evidence="9">
    <location>
        <begin position="21"/>
        <end position="241"/>
    </location>
</feature>
<dbReference type="Pfam" id="PF12704">
    <property type="entry name" value="MacB_PCD"/>
    <property type="match status" value="1"/>
</dbReference>
<dbReference type="GO" id="GO:0005886">
    <property type="term" value="C:plasma membrane"/>
    <property type="evidence" value="ECO:0007669"/>
    <property type="project" value="UniProtKB-SubCell"/>
</dbReference>
<gene>
    <name evidence="10" type="ORF">DBW96_02265</name>
</gene>
<dbReference type="InterPro" id="IPR003838">
    <property type="entry name" value="ABC3_permease_C"/>
</dbReference>
<feature type="transmembrane region" description="Helical" evidence="7">
    <location>
        <begin position="21"/>
        <end position="42"/>
    </location>
</feature>
<dbReference type="AlphaFoldDB" id="A0A368BWH3"/>
<dbReference type="PANTHER" id="PTHR30572">
    <property type="entry name" value="MEMBRANE COMPONENT OF TRANSPORTER-RELATED"/>
    <property type="match status" value="1"/>
</dbReference>
<dbReference type="InterPro" id="IPR050250">
    <property type="entry name" value="Macrolide_Exporter_MacB"/>
</dbReference>
<reference evidence="10 11" key="1">
    <citation type="journal article" date="2018" name="Microbiome">
        <title>Fine metagenomic profile of the Mediterranean stratified and mixed water columns revealed by assembly and recruitment.</title>
        <authorList>
            <person name="Haro-Moreno J.M."/>
            <person name="Lopez-Perez M."/>
            <person name="De La Torre J.R."/>
            <person name="Picazo A."/>
            <person name="Camacho A."/>
            <person name="Rodriguez-Valera F."/>
        </authorList>
    </citation>
    <scope>NUCLEOTIDE SEQUENCE [LARGE SCALE GENOMIC DNA]</scope>
    <source>
        <strain evidence="10">MED-G82</strain>
    </source>
</reference>
<evidence type="ECO:0000256" key="7">
    <source>
        <dbReference type="SAM" id="Phobius"/>
    </source>
</evidence>
<evidence type="ECO:0000259" key="9">
    <source>
        <dbReference type="Pfam" id="PF12704"/>
    </source>
</evidence>
<name>A0A368BWH3_9GAMM</name>
<feature type="domain" description="ABC3 transporter permease C-terminal" evidence="8">
    <location>
        <begin position="283"/>
        <end position="395"/>
    </location>
</feature>
<protein>
    <submittedName>
        <fullName evidence="10">MacB protein</fullName>
    </submittedName>
</protein>
<evidence type="ECO:0000256" key="3">
    <source>
        <dbReference type="ARBA" id="ARBA00022692"/>
    </source>
</evidence>
<dbReference type="PANTHER" id="PTHR30572:SF4">
    <property type="entry name" value="ABC TRANSPORTER PERMEASE YTRF"/>
    <property type="match status" value="1"/>
</dbReference>
<evidence type="ECO:0000259" key="8">
    <source>
        <dbReference type="Pfam" id="PF02687"/>
    </source>
</evidence>
<dbReference type="InterPro" id="IPR025857">
    <property type="entry name" value="MacB_PCD"/>
</dbReference>
<evidence type="ECO:0000256" key="4">
    <source>
        <dbReference type="ARBA" id="ARBA00022989"/>
    </source>
</evidence>
<evidence type="ECO:0000313" key="11">
    <source>
        <dbReference type="Proteomes" id="UP000253307"/>
    </source>
</evidence>
<keyword evidence="3 7" id="KW-0812">Transmembrane</keyword>
<dbReference type="Proteomes" id="UP000253307">
    <property type="component" value="Unassembled WGS sequence"/>
</dbReference>
<keyword evidence="5 7" id="KW-0472">Membrane</keyword>
<evidence type="ECO:0000256" key="5">
    <source>
        <dbReference type="ARBA" id="ARBA00023136"/>
    </source>
</evidence>
<evidence type="ECO:0000256" key="6">
    <source>
        <dbReference type="ARBA" id="ARBA00038076"/>
    </source>
</evidence>